<dbReference type="Proteomes" id="UP000076268">
    <property type="component" value="Unassembled WGS sequence"/>
</dbReference>
<dbReference type="RefSeq" id="WP_066241560.1">
    <property type="nucleotide sequence ID" value="NZ_LSGP01000017.1"/>
</dbReference>
<evidence type="ECO:0000313" key="2">
    <source>
        <dbReference type="Proteomes" id="UP000076268"/>
    </source>
</evidence>
<reference evidence="1 2" key="1">
    <citation type="submission" date="2016-02" db="EMBL/GenBank/DDBJ databases">
        <title>Anaerosporomusa subterraneum gen. nov., sp. nov., a spore-forming obligate anaerobe isolated from saprolite.</title>
        <authorList>
            <person name="Choi J.K."/>
            <person name="Shah M."/>
            <person name="Yee N."/>
        </authorList>
    </citation>
    <scope>NUCLEOTIDE SEQUENCE [LARGE SCALE GENOMIC DNA]</scope>
    <source>
        <strain evidence="1 2">RU4</strain>
    </source>
</reference>
<comment type="caution">
    <text evidence="1">The sequence shown here is derived from an EMBL/GenBank/DDBJ whole genome shotgun (WGS) entry which is preliminary data.</text>
</comment>
<name>A0A154BR20_ANASB</name>
<dbReference type="EMBL" id="LSGP01000017">
    <property type="protein sequence ID" value="KYZ76315.1"/>
    <property type="molecule type" value="Genomic_DNA"/>
</dbReference>
<proteinExistence type="predicted"/>
<gene>
    <name evidence="1" type="ORF">AXX12_07720</name>
</gene>
<organism evidence="1 2">
    <name type="scientific">Anaerosporomusa subterranea</name>
    <dbReference type="NCBI Taxonomy" id="1794912"/>
    <lineage>
        <taxon>Bacteria</taxon>
        <taxon>Bacillati</taxon>
        <taxon>Bacillota</taxon>
        <taxon>Negativicutes</taxon>
        <taxon>Acetonemataceae</taxon>
        <taxon>Anaerosporomusa</taxon>
    </lineage>
</organism>
<keyword evidence="2" id="KW-1185">Reference proteome</keyword>
<sequence length="143" mass="15361">MKKYLVIGVLLFCLLFVSAVPITQALSIGDIFKVGGIGFLIDQFAKPLNNFINTITFKHGAGHDYATKVVPILSFGNGGHVGAAQVMGSQELIDKTQAVIQVEDDFSGKTFRVKVLIPIDSKNPINFSRVQGVGVSAIIDVKI</sequence>
<dbReference type="STRING" id="1794912.AXX12_07720"/>
<evidence type="ECO:0000313" key="1">
    <source>
        <dbReference type="EMBL" id="KYZ76315.1"/>
    </source>
</evidence>
<dbReference type="AlphaFoldDB" id="A0A154BR20"/>
<dbReference type="OrthoDB" id="1631671at2"/>
<accession>A0A154BR20</accession>
<protein>
    <submittedName>
        <fullName evidence="1">Uncharacterized protein</fullName>
    </submittedName>
</protein>